<feature type="compositionally biased region" description="Polar residues" evidence="6">
    <location>
        <begin position="293"/>
        <end position="302"/>
    </location>
</feature>
<evidence type="ECO:0000256" key="2">
    <source>
        <dbReference type="ARBA" id="ARBA00022723"/>
    </source>
</evidence>
<dbReference type="KEGG" id="oho:Oweho_2087"/>
<evidence type="ECO:0000256" key="4">
    <source>
        <dbReference type="PROSITE-ProRule" id="PRU00433"/>
    </source>
</evidence>
<evidence type="ECO:0000256" key="3">
    <source>
        <dbReference type="ARBA" id="ARBA00023004"/>
    </source>
</evidence>
<dbReference type="InterPro" id="IPR050597">
    <property type="entry name" value="Cytochrome_c_Oxidase_Subunit"/>
</dbReference>
<dbReference type="InterPro" id="IPR032858">
    <property type="entry name" value="CcoP_N"/>
</dbReference>
<dbReference type="Pfam" id="PF14715">
    <property type="entry name" value="FixP_N"/>
    <property type="match status" value="1"/>
</dbReference>
<feature type="domain" description="Cytochrome c" evidence="8">
    <location>
        <begin position="195"/>
        <end position="274"/>
    </location>
</feature>
<dbReference type="Gene3D" id="1.10.760.10">
    <property type="entry name" value="Cytochrome c-like domain"/>
    <property type="match status" value="1"/>
</dbReference>
<dbReference type="eggNOG" id="COG2010">
    <property type="taxonomic scope" value="Bacteria"/>
</dbReference>
<feature type="transmembrane region" description="Helical" evidence="7">
    <location>
        <begin position="129"/>
        <end position="146"/>
    </location>
</feature>
<feature type="transmembrane region" description="Helical" evidence="7">
    <location>
        <begin position="7"/>
        <end position="25"/>
    </location>
</feature>
<dbReference type="SUPFAM" id="SSF46626">
    <property type="entry name" value="Cytochrome c"/>
    <property type="match status" value="1"/>
</dbReference>
<dbReference type="GO" id="GO:0020037">
    <property type="term" value="F:heme binding"/>
    <property type="evidence" value="ECO:0007669"/>
    <property type="project" value="InterPro"/>
</dbReference>
<keyword evidence="7" id="KW-1133">Transmembrane helix</keyword>
<dbReference type="GO" id="GO:0046872">
    <property type="term" value="F:metal ion binding"/>
    <property type="evidence" value="ECO:0007669"/>
    <property type="project" value="UniProtKB-KW"/>
</dbReference>
<dbReference type="InterPro" id="IPR038414">
    <property type="entry name" value="CcoP_N_sf"/>
</dbReference>
<dbReference type="InterPro" id="IPR009056">
    <property type="entry name" value="Cyt_c-like_dom"/>
</dbReference>
<name>G8R3K6_OWEHD</name>
<sequence>MKNSSKYYLGFTLLVFVGALIVPFLDRGDVSSFIQNPLTWILGVAIAFLILALFAVSQAMEGIKYYILRKEGRLEELKELQEAEATGDDVFSRLWQKLQDAKPVEEESEIEMDHEYDGIRELDNNLPPWWLWGFYISIVFSVVYILRFEVLHTAPSTIEEYEQDMAAAEIAKEEYLKTAANLVDETSVVMLTDEALIKEGGALFAQSCAACHRADGGGLQGPNLTDEYWLHGGAIEDVFATIKYGVPAKGMISWKDIIGPQEIQKVASYILSLQGTNPPNPKDPEGEKMTPVPQETQESVDSTMEKTEDETAEAVMSSL</sequence>
<proteinExistence type="predicted"/>
<dbReference type="GO" id="GO:0009055">
    <property type="term" value="F:electron transfer activity"/>
    <property type="evidence" value="ECO:0007669"/>
    <property type="project" value="InterPro"/>
</dbReference>
<dbReference type="PATRIC" id="fig|926562.3.peg.2100"/>
<dbReference type="STRING" id="926562.Oweho_2087"/>
<keyword evidence="7" id="KW-0812">Transmembrane</keyword>
<organism evidence="9 10">
    <name type="scientific">Owenweeksia hongkongensis (strain DSM 17368 / CIP 108786 / JCM 12287 / NRRL B-23963 / UST20020801)</name>
    <dbReference type="NCBI Taxonomy" id="926562"/>
    <lineage>
        <taxon>Bacteria</taxon>
        <taxon>Pseudomonadati</taxon>
        <taxon>Bacteroidota</taxon>
        <taxon>Flavobacteriia</taxon>
        <taxon>Flavobacteriales</taxon>
        <taxon>Owenweeksiaceae</taxon>
        <taxon>Owenweeksia</taxon>
    </lineage>
</organism>
<dbReference type="RefSeq" id="WP_014202411.1">
    <property type="nucleotide sequence ID" value="NC_016599.1"/>
</dbReference>
<reference evidence="9 10" key="1">
    <citation type="journal article" date="2012" name="Stand. Genomic Sci.">
        <title>Genome sequence of the orange-pigmented seawater bacterium Owenweeksia hongkongensis type strain (UST20020801(T)).</title>
        <authorList>
            <person name="Riedel T."/>
            <person name="Held B."/>
            <person name="Nolan M."/>
            <person name="Lucas S."/>
            <person name="Lapidus A."/>
            <person name="Tice H."/>
            <person name="Del Rio T.G."/>
            <person name="Cheng J.F."/>
            <person name="Han C."/>
            <person name="Tapia R."/>
            <person name="Goodwin L.A."/>
            <person name="Pitluck S."/>
            <person name="Liolios K."/>
            <person name="Mavromatis K."/>
            <person name="Pagani I."/>
            <person name="Ivanova N."/>
            <person name="Mikhailova N."/>
            <person name="Pati A."/>
            <person name="Chen A."/>
            <person name="Palaniappan K."/>
            <person name="Rohde M."/>
            <person name="Tindall B.J."/>
            <person name="Detter J.C."/>
            <person name="Goker M."/>
            <person name="Woyke T."/>
            <person name="Bristow J."/>
            <person name="Eisen J.A."/>
            <person name="Markowitz V."/>
            <person name="Hugenholtz P."/>
            <person name="Klenk H.P."/>
            <person name="Kyrpides N.C."/>
        </authorList>
    </citation>
    <scope>NUCLEOTIDE SEQUENCE</scope>
    <source>
        <strain evidence="10">DSM 17368 / JCM 12287 / NRRL B-23963</strain>
    </source>
</reference>
<evidence type="ECO:0000256" key="6">
    <source>
        <dbReference type="SAM" id="MobiDB-lite"/>
    </source>
</evidence>
<dbReference type="PROSITE" id="PS51007">
    <property type="entry name" value="CYTC"/>
    <property type="match status" value="1"/>
</dbReference>
<dbReference type="PANTHER" id="PTHR33751">
    <property type="entry name" value="CBB3-TYPE CYTOCHROME C OXIDASE SUBUNIT FIXP"/>
    <property type="match status" value="1"/>
</dbReference>
<dbReference type="OrthoDB" id="9811281at2"/>
<feature type="coiled-coil region" evidence="5">
    <location>
        <begin position="158"/>
        <end position="185"/>
    </location>
</feature>
<evidence type="ECO:0000313" key="9">
    <source>
        <dbReference type="EMBL" id="AEV33062.1"/>
    </source>
</evidence>
<keyword evidence="5" id="KW-0175">Coiled coil</keyword>
<dbReference type="AlphaFoldDB" id="G8R3K6"/>
<dbReference type="InterPro" id="IPR036909">
    <property type="entry name" value="Cyt_c-like_dom_sf"/>
</dbReference>
<dbReference type="PANTHER" id="PTHR33751:SF1">
    <property type="entry name" value="CBB3-TYPE CYTOCHROME C OXIDASE SUBUNIT FIXP"/>
    <property type="match status" value="1"/>
</dbReference>
<keyword evidence="2 4" id="KW-0479">Metal-binding</keyword>
<evidence type="ECO:0000256" key="1">
    <source>
        <dbReference type="ARBA" id="ARBA00022617"/>
    </source>
</evidence>
<dbReference type="Gene3D" id="6.10.280.130">
    <property type="match status" value="1"/>
</dbReference>
<evidence type="ECO:0000256" key="5">
    <source>
        <dbReference type="SAM" id="Coils"/>
    </source>
</evidence>
<dbReference type="EMBL" id="CP003156">
    <property type="protein sequence ID" value="AEV33062.1"/>
    <property type="molecule type" value="Genomic_DNA"/>
</dbReference>
<keyword evidence="10" id="KW-1185">Reference proteome</keyword>
<dbReference type="HOGENOM" id="CLU_061347_0_0_10"/>
<gene>
    <name evidence="9" type="ordered locus">Oweho_2087</name>
</gene>
<evidence type="ECO:0000256" key="7">
    <source>
        <dbReference type="SAM" id="Phobius"/>
    </source>
</evidence>
<evidence type="ECO:0000313" key="10">
    <source>
        <dbReference type="Proteomes" id="UP000005631"/>
    </source>
</evidence>
<feature type="region of interest" description="Disordered" evidence="6">
    <location>
        <begin position="274"/>
        <end position="319"/>
    </location>
</feature>
<protein>
    <submittedName>
        <fullName evidence="9">Cytochrome c, mono-and diheme variants family</fullName>
    </submittedName>
</protein>
<dbReference type="Proteomes" id="UP000005631">
    <property type="component" value="Chromosome"/>
</dbReference>
<dbReference type="Pfam" id="PF13442">
    <property type="entry name" value="Cytochrome_CBB3"/>
    <property type="match status" value="1"/>
</dbReference>
<accession>G8R3K6</accession>
<keyword evidence="7" id="KW-0472">Membrane</keyword>
<keyword evidence="1 4" id="KW-0349">Heme</keyword>
<feature type="transmembrane region" description="Helical" evidence="7">
    <location>
        <begin position="37"/>
        <end position="56"/>
    </location>
</feature>
<keyword evidence="3 4" id="KW-0408">Iron</keyword>
<evidence type="ECO:0000259" key="8">
    <source>
        <dbReference type="PROSITE" id="PS51007"/>
    </source>
</evidence>